<evidence type="ECO:0000313" key="2">
    <source>
        <dbReference type="Proteomes" id="UP001140011"/>
    </source>
</evidence>
<sequence length="73" mass="8949">TLLLVTIRIGRLRKLRSRRLLSQGARLPSRWLALRTRLARRRVSWNAQSLRIWSRLRRPIRRKTRNQRLARKL</sequence>
<keyword evidence="2" id="KW-1185">Reference proteome</keyword>
<dbReference type="AlphaFoldDB" id="A0A9W8GU14"/>
<dbReference type="EMBL" id="JANBUH010001682">
    <property type="protein sequence ID" value="KAJ2743344.1"/>
    <property type="molecule type" value="Genomic_DNA"/>
</dbReference>
<accession>A0A9W8GU14</accession>
<evidence type="ECO:0000313" key="1">
    <source>
        <dbReference type="EMBL" id="KAJ2743344.1"/>
    </source>
</evidence>
<comment type="caution">
    <text evidence="1">The sequence shown here is derived from an EMBL/GenBank/DDBJ whole genome shotgun (WGS) entry which is preliminary data.</text>
</comment>
<feature type="non-terminal residue" evidence="1">
    <location>
        <position position="73"/>
    </location>
</feature>
<dbReference type="Proteomes" id="UP001140011">
    <property type="component" value="Unassembled WGS sequence"/>
</dbReference>
<gene>
    <name evidence="1" type="ORF">GGI19_006711</name>
</gene>
<proteinExistence type="predicted"/>
<feature type="non-terminal residue" evidence="1">
    <location>
        <position position="1"/>
    </location>
</feature>
<organism evidence="1 2">
    <name type="scientific">Coemansia pectinata</name>
    <dbReference type="NCBI Taxonomy" id="1052879"/>
    <lineage>
        <taxon>Eukaryota</taxon>
        <taxon>Fungi</taxon>
        <taxon>Fungi incertae sedis</taxon>
        <taxon>Zoopagomycota</taxon>
        <taxon>Kickxellomycotina</taxon>
        <taxon>Kickxellomycetes</taxon>
        <taxon>Kickxellales</taxon>
        <taxon>Kickxellaceae</taxon>
        <taxon>Coemansia</taxon>
    </lineage>
</organism>
<protein>
    <submittedName>
        <fullName evidence="1">Uncharacterized protein</fullName>
    </submittedName>
</protein>
<reference evidence="1" key="1">
    <citation type="submission" date="2022-07" db="EMBL/GenBank/DDBJ databases">
        <title>Phylogenomic reconstructions and comparative analyses of Kickxellomycotina fungi.</title>
        <authorList>
            <person name="Reynolds N.K."/>
            <person name="Stajich J.E."/>
            <person name="Barry K."/>
            <person name="Grigoriev I.V."/>
            <person name="Crous P."/>
            <person name="Smith M.E."/>
        </authorList>
    </citation>
    <scope>NUCLEOTIDE SEQUENCE</scope>
    <source>
        <strain evidence="1">BCRC 34297</strain>
    </source>
</reference>
<name>A0A9W8GU14_9FUNG</name>